<sequence>MSVGTSVTLLAAATFVGTLGALIKYAGMTSLIAGYDPDRVTDEEGLADFVGMNALYVAGLTLAVAIVEYADPFGGTGSDVVWLVFVVGVFALAIRMIAGARRYEDGR</sequence>
<gene>
    <name evidence="2" type="ORF">SAMN04489842_1291</name>
</gene>
<reference evidence="3" key="1">
    <citation type="submission" date="2016-10" db="EMBL/GenBank/DDBJ databases">
        <authorList>
            <person name="Varghese N."/>
            <person name="Submissions S."/>
        </authorList>
    </citation>
    <scope>NUCLEOTIDE SEQUENCE [LARGE SCALE GENOMIC DNA]</scope>
    <source>
        <strain evidence="3">DSM 24767</strain>
    </source>
</reference>
<dbReference type="OrthoDB" id="201708at2157"/>
<organism evidence="2 3">
    <name type="scientific">Natronobacterium texcoconense</name>
    <dbReference type="NCBI Taxonomy" id="1095778"/>
    <lineage>
        <taxon>Archaea</taxon>
        <taxon>Methanobacteriati</taxon>
        <taxon>Methanobacteriota</taxon>
        <taxon>Stenosarchaea group</taxon>
        <taxon>Halobacteria</taxon>
        <taxon>Halobacteriales</taxon>
        <taxon>Natrialbaceae</taxon>
        <taxon>Natronobacterium</taxon>
    </lineage>
</organism>
<evidence type="ECO:0008006" key="4">
    <source>
        <dbReference type="Google" id="ProtNLM"/>
    </source>
</evidence>
<keyword evidence="1" id="KW-0812">Transmembrane</keyword>
<proteinExistence type="predicted"/>
<name>A0A1H1C6I5_NATTX</name>
<dbReference type="AlphaFoldDB" id="A0A1H1C6I5"/>
<dbReference type="RefSeq" id="WP_090378943.1">
    <property type="nucleotide sequence ID" value="NZ_FNLC01000001.1"/>
</dbReference>
<protein>
    <recommendedName>
        <fullName evidence="4">DUF3784 domain-containing protein</fullName>
    </recommendedName>
</protein>
<accession>A0A1H1C6I5</accession>
<keyword evidence="3" id="KW-1185">Reference proteome</keyword>
<feature type="transmembrane region" description="Helical" evidence="1">
    <location>
        <begin position="6"/>
        <end position="25"/>
    </location>
</feature>
<evidence type="ECO:0000313" key="2">
    <source>
        <dbReference type="EMBL" id="SDQ59837.1"/>
    </source>
</evidence>
<feature type="transmembrane region" description="Helical" evidence="1">
    <location>
        <begin position="46"/>
        <end position="67"/>
    </location>
</feature>
<keyword evidence="1" id="KW-0472">Membrane</keyword>
<dbReference type="Proteomes" id="UP000198848">
    <property type="component" value="Unassembled WGS sequence"/>
</dbReference>
<evidence type="ECO:0000256" key="1">
    <source>
        <dbReference type="SAM" id="Phobius"/>
    </source>
</evidence>
<evidence type="ECO:0000313" key="3">
    <source>
        <dbReference type="Proteomes" id="UP000198848"/>
    </source>
</evidence>
<dbReference type="Pfam" id="PF12650">
    <property type="entry name" value="DUF3784"/>
    <property type="match status" value="1"/>
</dbReference>
<dbReference type="InterPro" id="IPR017259">
    <property type="entry name" value="UCP037672"/>
</dbReference>
<dbReference type="EMBL" id="FNLC01000001">
    <property type="protein sequence ID" value="SDQ59837.1"/>
    <property type="molecule type" value="Genomic_DNA"/>
</dbReference>
<feature type="transmembrane region" description="Helical" evidence="1">
    <location>
        <begin position="79"/>
        <end position="98"/>
    </location>
</feature>
<keyword evidence="1" id="KW-1133">Transmembrane helix</keyword>